<gene>
    <name evidence="1" type="ORF">KIN20_025698</name>
</gene>
<comment type="caution">
    <text evidence="1">The sequence shown here is derived from an EMBL/GenBank/DDBJ whole genome shotgun (WGS) entry which is preliminary data.</text>
</comment>
<reference evidence="1" key="1">
    <citation type="submission" date="2021-06" db="EMBL/GenBank/DDBJ databases">
        <title>Parelaphostrongylus tenuis whole genome reference sequence.</title>
        <authorList>
            <person name="Garwood T.J."/>
            <person name="Larsen P.A."/>
            <person name="Fountain-Jones N.M."/>
            <person name="Garbe J.R."/>
            <person name="Macchietto M.G."/>
            <person name="Kania S.A."/>
            <person name="Gerhold R.W."/>
            <person name="Richards J.E."/>
            <person name="Wolf T.M."/>
        </authorList>
    </citation>
    <scope>NUCLEOTIDE SEQUENCE</scope>
    <source>
        <strain evidence="1">MNPRO001-30</strain>
        <tissue evidence="1">Meninges</tissue>
    </source>
</reference>
<dbReference type="AlphaFoldDB" id="A0AAD5MYR9"/>
<accession>A0AAD5MYR9</accession>
<organism evidence="1 2">
    <name type="scientific">Parelaphostrongylus tenuis</name>
    <name type="common">Meningeal worm</name>
    <dbReference type="NCBI Taxonomy" id="148309"/>
    <lineage>
        <taxon>Eukaryota</taxon>
        <taxon>Metazoa</taxon>
        <taxon>Ecdysozoa</taxon>
        <taxon>Nematoda</taxon>
        <taxon>Chromadorea</taxon>
        <taxon>Rhabditida</taxon>
        <taxon>Rhabditina</taxon>
        <taxon>Rhabditomorpha</taxon>
        <taxon>Strongyloidea</taxon>
        <taxon>Metastrongylidae</taxon>
        <taxon>Parelaphostrongylus</taxon>
    </lineage>
</organism>
<protein>
    <submittedName>
        <fullName evidence="1">Uncharacterized protein</fullName>
    </submittedName>
</protein>
<dbReference type="EMBL" id="JAHQIW010005260">
    <property type="protein sequence ID" value="KAJ1365408.1"/>
    <property type="molecule type" value="Genomic_DNA"/>
</dbReference>
<evidence type="ECO:0000313" key="1">
    <source>
        <dbReference type="EMBL" id="KAJ1365408.1"/>
    </source>
</evidence>
<dbReference type="Proteomes" id="UP001196413">
    <property type="component" value="Unassembled WGS sequence"/>
</dbReference>
<sequence length="138" mass="15726">MCEKALTQYEVNRTLEKTVHRQRIHSFACSNAIRCKLLTNFSVSGIASERAAAQGFEQRLIMQTVCEVLERQCRSALLPDPVITSIRVNLKSDSLMNQWDARKLLKIQQMNDASKQYLTCQVLSTGLKVWKVIALELL</sequence>
<evidence type="ECO:0000313" key="2">
    <source>
        <dbReference type="Proteomes" id="UP001196413"/>
    </source>
</evidence>
<keyword evidence="2" id="KW-1185">Reference proteome</keyword>
<name>A0AAD5MYR9_PARTN</name>
<proteinExistence type="predicted"/>